<dbReference type="PANTHER" id="PTHR42341:SF1">
    <property type="entry name" value="HYDROPHOBIN"/>
    <property type="match status" value="1"/>
</dbReference>
<evidence type="ECO:0000256" key="2">
    <source>
        <dbReference type="ARBA" id="ARBA00023157"/>
    </source>
</evidence>
<keyword evidence="2" id="KW-1015">Disulfide bond</keyword>
<comment type="caution">
    <text evidence="3">The sequence shown here is derived from an EMBL/GenBank/DDBJ whole genome shotgun (WGS) entry which is preliminary data.</text>
</comment>
<dbReference type="InterPro" id="IPR010636">
    <property type="entry name" value="Class_II_hydrophobin"/>
</dbReference>
<dbReference type="SUPFAM" id="SSF101751">
    <property type="entry name" value="Hydrophobin II, HfbII"/>
    <property type="match status" value="1"/>
</dbReference>
<dbReference type="OrthoDB" id="4500971at2759"/>
<dbReference type="CDD" id="cd23508">
    <property type="entry name" value="hydrophobin_II"/>
    <property type="match status" value="1"/>
</dbReference>
<evidence type="ECO:0000256" key="1">
    <source>
        <dbReference type="ARBA" id="ARBA00009576"/>
    </source>
</evidence>
<keyword evidence="4" id="KW-1185">Reference proteome</keyword>
<evidence type="ECO:0000313" key="4">
    <source>
        <dbReference type="Proteomes" id="UP001152607"/>
    </source>
</evidence>
<dbReference type="Pfam" id="PF06766">
    <property type="entry name" value="Hydrophobin_2"/>
    <property type="match status" value="1"/>
</dbReference>
<accession>A0A9W4UG86</accession>
<organism evidence="3 4">
    <name type="scientific">Periconia digitata</name>
    <dbReference type="NCBI Taxonomy" id="1303443"/>
    <lineage>
        <taxon>Eukaryota</taxon>
        <taxon>Fungi</taxon>
        <taxon>Dikarya</taxon>
        <taxon>Ascomycota</taxon>
        <taxon>Pezizomycotina</taxon>
        <taxon>Dothideomycetes</taxon>
        <taxon>Pleosporomycetidae</taxon>
        <taxon>Pleosporales</taxon>
        <taxon>Massarineae</taxon>
        <taxon>Periconiaceae</taxon>
        <taxon>Periconia</taxon>
    </lineage>
</organism>
<dbReference type="PANTHER" id="PTHR42341">
    <property type="entry name" value="HYDROPHOBIN"/>
    <property type="match status" value="1"/>
</dbReference>
<protein>
    <submittedName>
        <fullName evidence="3">Uncharacterized protein</fullName>
    </submittedName>
</protein>
<name>A0A9W4UG86_9PLEO</name>
<dbReference type="GO" id="GO:0005576">
    <property type="term" value="C:extracellular region"/>
    <property type="evidence" value="ECO:0007669"/>
    <property type="project" value="InterPro"/>
</dbReference>
<evidence type="ECO:0000313" key="3">
    <source>
        <dbReference type="EMBL" id="CAI6335385.1"/>
    </source>
</evidence>
<sequence length="197" mass="20905">MTMAKLASAFSKMEVAQVGGRYASLDQDPSTTLYPHSHSTRPHRYLKSIRRTGFDVDNHPSSHDINQHPHPIHSITLQNFPLTLKPTNLHPTIKMQFTITAIVAFAAAAMAAPVLEDRQAGLCTGGGQAQCCATDVLNLADLDCATPPTTPTDVNSFIDICAEGGQQAKCCVLPILGQALFCADVNPTAEAPAPSAA</sequence>
<gene>
    <name evidence="3" type="ORF">PDIGIT_LOCUS8466</name>
</gene>
<reference evidence="3" key="1">
    <citation type="submission" date="2023-01" db="EMBL/GenBank/DDBJ databases">
        <authorList>
            <person name="Van Ghelder C."/>
            <person name="Rancurel C."/>
        </authorList>
    </citation>
    <scope>NUCLEOTIDE SEQUENCE</scope>
    <source>
        <strain evidence="3">CNCM I-4278</strain>
    </source>
</reference>
<dbReference type="Proteomes" id="UP001152607">
    <property type="component" value="Unassembled WGS sequence"/>
</dbReference>
<dbReference type="EMBL" id="CAOQHR010000005">
    <property type="protein sequence ID" value="CAI6335385.1"/>
    <property type="molecule type" value="Genomic_DNA"/>
</dbReference>
<comment type="similarity">
    <text evidence="1">Belongs to the cerato-ulmin hydrophobin family.</text>
</comment>
<proteinExistence type="inferred from homology"/>
<dbReference type="Gene3D" id="3.20.120.10">
    <property type="entry name" value="Hydrophobin"/>
    <property type="match status" value="1"/>
</dbReference>
<dbReference type="AlphaFoldDB" id="A0A9W4UG86"/>
<dbReference type="InterPro" id="IPR036686">
    <property type="entry name" value="Class_II_Hydrophobin_sf"/>
</dbReference>